<proteinExistence type="predicted"/>
<sequence length="620" mass="66209">MQPDDLLAGEGYAAKDVPALLAWARARASVLLQGLDPDSTLGELLGGRSGHVPRDSSFITRRDSAFDVREGLDEELDDELPADLRRAVTAATTSQPPPAPAVIDDDPDSGLGGFARFQSLLKLSRPYPVRQPEPVVDERPTLARSFALAAQREVDYPPPSSSSPPPDLSATLPLAAALGISSEESAALVLGIPDEEPGESSGISDLFYRGAGPDLDSPLAHSPTVSSHTSPHASGFIDDDDDVRMPIQDDDDDLPLPTLQDDEVPVSSDASSLFDDHPPIGRPVDEFRGGLLDAPLRRASMDDVRRVEAPGRRASLNDVRSVLVDDDDAPPMRPARDDVRRVDAPVRRNSVEDARRLGAPVRRPSMEDVRSALVDDDEAPPTRSAPVRRSSIDDVRSVLVDDDEAPPTRSAPTRSAPVRRSSIDDVRSVLVDDDEAPPTRSAPVRRSSIDDVRSVLDEAPPTRAAPMRRPSMDDVRGSLLDDDDGDGLDLSPPTSATSVDADEALAEPVRTRDTPPMPGLPAIDDSDGDSGAPVLRHRTPKKKVVELGAPLAKPRAGSGAASVGPKGPSPKGPSPKPPTPRKPPPPPARKPPPPPDDDIQELSRVELIEDLPSYLRDDDE</sequence>
<feature type="region of interest" description="Disordered" evidence="1">
    <location>
        <begin position="88"/>
        <end position="108"/>
    </location>
</feature>
<accession>A0ABY7H1G4</accession>
<feature type="compositionally biased region" description="Low complexity" evidence="1">
    <location>
        <begin position="220"/>
        <end position="234"/>
    </location>
</feature>
<organism evidence="2 3">
    <name type="scientific">Nannocystis punicea</name>
    <dbReference type="NCBI Taxonomy" id="2995304"/>
    <lineage>
        <taxon>Bacteria</taxon>
        <taxon>Pseudomonadati</taxon>
        <taxon>Myxococcota</taxon>
        <taxon>Polyangia</taxon>
        <taxon>Nannocystales</taxon>
        <taxon>Nannocystaceae</taxon>
        <taxon>Nannocystis</taxon>
    </lineage>
</organism>
<feature type="compositionally biased region" description="Basic and acidic residues" evidence="1">
    <location>
        <begin position="447"/>
        <end position="456"/>
    </location>
</feature>
<evidence type="ECO:0000313" key="2">
    <source>
        <dbReference type="EMBL" id="WAS93083.1"/>
    </source>
</evidence>
<feature type="region of interest" description="Disordered" evidence="1">
    <location>
        <begin position="190"/>
        <end position="288"/>
    </location>
</feature>
<feature type="compositionally biased region" description="Pro residues" evidence="1">
    <location>
        <begin position="567"/>
        <end position="594"/>
    </location>
</feature>
<evidence type="ECO:0000313" key="3">
    <source>
        <dbReference type="Proteomes" id="UP001164459"/>
    </source>
</evidence>
<keyword evidence="3" id="KW-1185">Reference proteome</keyword>
<gene>
    <name evidence="2" type="ORF">O0S08_43530</name>
</gene>
<reference evidence="2" key="1">
    <citation type="submission" date="2022-11" db="EMBL/GenBank/DDBJ databases">
        <title>Minimal conservation of predation-associated metabolite biosynthetic gene clusters underscores biosynthetic potential of Myxococcota including descriptions for ten novel species: Archangium lansinium sp. nov., Myxococcus landrumus sp. nov., Nannocystis bai.</title>
        <authorList>
            <person name="Ahearne A."/>
            <person name="Stevens C."/>
            <person name="Dowd S."/>
        </authorList>
    </citation>
    <scope>NUCLEOTIDE SEQUENCE</scope>
    <source>
        <strain evidence="2">Fl3</strain>
    </source>
</reference>
<feature type="compositionally biased region" description="Basic and acidic residues" evidence="1">
    <location>
        <begin position="334"/>
        <end position="356"/>
    </location>
</feature>
<protein>
    <submittedName>
        <fullName evidence="2">Uncharacterized protein</fullName>
    </submittedName>
</protein>
<evidence type="ECO:0000256" key="1">
    <source>
        <dbReference type="SAM" id="MobiDB-lite"/>
    </source>
</evidence>
<feature type="region of interest" description="Disordered" evidence="1">
    <location>
        <begin position="317"/>
        <end position="600"/>
    </location>
</feature>
<feature type="compositionally biased region" description="Low complexity" evidence="1">
    <location>
        <begin position="459"/>
        <end position="469"/>
    </location>
</feature>
<feature type="compositionally biased region" description="Acidic residues" evidence="1">
    <location>
        <begin position="237"/>
        <end position="264"/>
    </location>
</feature>
<dbReference type="EMBL" id="CP114040">
    <property type="protein sequence ID" value="WAS93083.1"/>
    <property type="molecule type" value="Genomic_DNA"/>
</dbReference>
<dbReference type="Proteomes" id="UP001164459">
    <property type="component" value="Chromosome"/>
</dbReference>
<dbReference type="RefSeq" id="WP_269035409.1">
    <property type="nucleotide sequence ID" value="NZ_CP114040.1"/>
</dbReference>
<feature type="compositionally biased region" description="Basic and acidic residues" evidence="1">
    <location>
        <begin position="274"/>
        <end position="288"/>
    </location>
</feature>
<name>A0ABY7H1G4_9BACT</name>